<dbReference type="RefSeq" id="XP_040878412.1">
    <property type="nucleotide sequence ID" value="XM_041022318.1"/>
</dbReference>
<dbReference type="HOGENOM" id="CLU_026442_0_0_1"/>
<sequence>MAPTPLTPPSSGSEASSPLAARAGVNKKRLPRRSSTSSKPASPKFTWKEHHRKTLLVCRQRKLLGKDISKVFNLLYREDCILAGYEDGISQRTLESQWQDHRKVGNKTWQKVLACSDEELESSRREIDELTDQSPDHPSLSSESGLPQEQIRRRAVSTFKTRSTVSRNDKFPIYDKETRTRIVDGECVPLAKATDKYLVVPRRIRPEEAHSPVPGLLFRTYDDDTQGVRGPKAGGELAGKFVHLTCPAPEPLPCGNSCLFTTIVNHINYVKTPSEVISTTSNLFFAMTRAAKSTANPRIKVICSSFIPKEAIYHARPYHWRIKGKRWFFAGKWNNSTYHEYLIWAKIPQTAVLCDFSFAELERHSIGNPSMQQVLRINSLRSGDGNTNLTNQFKKENLILSFPMVEGLAKFLRHFSIDVRTPYTIIARLVSETMRGFVIGLPETTALRWNMLAEAFTFALTAHEPMTNVSEETLYGVKEAFKLGLCTSLGDINWHLDANKKRLMLMRGTQKGL</sequence>
<dbReference type="AlphaFoldDB" id="A0A074VQE6"/>
<keyword evidence="4" id="KW-1185">Reference proteome</keyword>
<feature type="domain" description="DUF7587" evidence="2">
    <location>
        <begin position="213"/>
        <end position="361"/>
    </location>
</feature>
<feature type="region of interest" description="Disordered" evidence="1">
    <location>
        <begin position="1"/>
        <end position="46"/>
    </location>
</feature>
<evidence type="ECO:0000259" key="2">
    <source>
        <dbReference type="Pfam" id="PF24494"/>
    </source>
</evidence>
<dbReference type="EMBL" id="KL584838">
    <property type="protein sequence ID" value="KEQ61389.1"/>
    <property type="molecule type" value="Genomic_DNA"/>
</dbReference>
<evidence type="ECO:0000313" key="3">
    <source>
        <dbReference type="EMBL" id="KEQ61389.1"/>
    </source>
</evidence>
<organism evidence="3 4">
    <name type="scientific">Aureobasidium melanogenum (strain CBS 110374)</name>
    <name type="common">Aureobasidium pullulans var. melanogenum</name>
    <dbReference type="NCBI Taxonomy" id="1043003"/>
    <lineage>
        <taxon>Eukaryota</taxon>
        <taxon>Fungi</taxon>
        <taxon>Dikarya</taxon>
        <taxon>Ascomycota</taxon>
        <taxon>Pezizomycotina</taxon>
        <taxon>Dothideomycetes</taxon>
        <taxon>Dothideomycetidae</taxon>
        <taxon>Dothideales</taxon>
        <taxon>Saccotheciaceae</taxon>
        <taxon>Aureobasidium</taxon>
    </lineage>
</organism>
<dbReference type="GeneID" id="63915691"/>
<accession>A0A074VQE6</accession>
<proteinExistence type="predicted"/>
<reference evidence="3 4" key="1">
    <citation type="journal article" date="2014" name="BMC Genomics">
        <title>Genome sequencing of four Aureobasidium pullulans varieties: biotechnological potential, stress tolerance, and description of new species.</title>
        <authorList>
            <person name="Gostin Ar C."/>
            <person name="Ohm R.A."/>
            <person name="Kogej T."/>
            <person name="Sonjak S."/>
            <person name="Turk M."/>
            <person name="Zajc J."/>
            <person name="Zalar P."/>
            <person name="Grube M."/>
            <person name="Sun H."/>
            <person name="Han J."/>
            <person name="Sharma A."/>
            <person name="Chiniquy J."/>
            <person name="Ngan C.Y."/>
            <person name="Lipzen A."/>
            <person name="Barry K."/>
            <person name="Grigoriev I.V."/>
            <person name="Gunde-Cimerman N."/>
        </authorList>
    </citation>
    <scope>NUCLEOTIDE SEQUENCE [LARGE SCALE GENOMIC DNA]</scope>
    <source>
        <strain evidence="3 4">CBS 110374</strain>
    </source>
</reference>
<protein>
    <recommendedName>
        <fullName evidence="2">DUF7587 domain-containing protein</fullName>
    </recommendedName>
</protein>
<dbReference type="Proteomes" id="UP000030672">
    <property type="component" value="Unassembled WGS sequence"/>
</dbReference>
<evidence type="ECO:0000256" key="1">
    <source>
        <dbReference type="SAM" id="MobiDB-lite"/>
    </source>
</evidence>
<feature type="non-terminal residue" evidence="3">
    <location>
        <position position="513"/>
    </location>
</feature>
<dbReference type="Pfam" id="PF24494">
    <property type="entry name" value="DUF7587"/>
    <property type="match status" value="1"/>
</dbReference>
<feature type="region of interest" description="Disordered" evidence="1">
    <location>
        <begin position="124"/>
        <end position="149"/>
    </location>
</feature>
<gene>
    <name evidence="3" type="ORF">M437DRAFT_52219</name>
</gene>
<dbReference type="InterPro" id="IPR056009">
    <property type="entry name" value="DUF7587"/>
</dbReference>
<name>A0A074VQE6_AURM1</name>
<evidence type="ECO:0000313" key="4">
    <source>
        <dbReference type="Proteomes" id="UP000030672"/>
    </source>
</evidence>